<evidence type="ECO:0000256" key="1">
    <source>
        <dbReference type="ARBA" id="ARBA00003117"/>
    </source>
</evidence>
<feature type="domain" description="GS beta-grasp" evidence="20">
    <location>
        <begin position="15"/>
        <end position="98"/>
    </location>
</feature>
<comment type="subcellular location">
    <subcellularLocation>
        <location evidence="2">Cytoplasm</location>
    </subcellularLocation>
</comment>
<dbReference type="Proteomes" id="UP000006253">
    <property type="component" value="Unassembled WGS sequence"/>
</dbReference>
<reference evidence="22 23" key="1">
    <citation type="submission" date="2012-10" db="EMBL/GenBank/DDBJ databases">
        <authorList>
            <person name="Harkins D.M."/>
            <person name="Durkin A.S."/>
            <person name="Brinkac L.M."/>
            <person name="Selengut J.D."/>
            <person name="Sanka R."/>
            <person name="DePew J."/>
            <person name="Purushe J."/>
            <person name="Peacock S.J."/>
            <person name="Thaipadungpanit J."/>
            <person name="Wuthiekanun V.W."/>
            <person name="Day N.P."/>
            <person name="Vinetz J.M."/>
            <person name="Sutton G.G."/>
            <person name="Nelson W.C."/>
            <person name="Fouts D.E."/>
        </authorList>
    </citation>
    <scope>NUCLEOTIDE SEQUENCE [LARGE SCALE GENOMIC DNA]</scope>
    <source>
        <strain evidence="22 23">H1</strain>
    </source>
</reference>
<keyword evidence="8 22" id="KW-0436">Ligase</keyword>
<dbReference type="GO" id="GO:0019740">
    <property type="term" value="P:nitrogen utilization"/>
    <property type="evidence" value="ECO:0007669"/>
    <property type="project" value="TreeGrafter"/>
</dbReference>
<feature type="binding site" evidence="16">
    <location>
        <position position="354"/>
    </location>
    <ligand>
        <name>ATP</name>
        <dbReference type="ChEBI" id="CHEBI:30616"/>
    </ligand>
</feature>
<dbReference type="RefSeq" id="WP_004767052.1">
    <property type="nucleotide sequence ID" value="NZ_AHMY02000069.1"/>
</dbReference>
<dbReference type="SUPFAM" id="SSF55931">
    <property type="entry name" value="Glutamine synthetase/guanido kinase"/>
    <property type="match status" value="1"/>
</dbReference>
<feature type="binding site" evidence="16">
    <location>
        <position position="341"/>
    </location>
    <ligand>
        <name>ATP</name>
        <dbReference type="ChEBI" id="CHEBI:30616"/>
    </ligand>
</feature>
<dbReference type="SMART" id="SM01230">
    <property type="entry name" value="Gln-synt_C"/>
    <property type="match status" value="1"/>
</dbReference>
<feature type="binding site" evidence="15">
    <location>
        <position position="361"/>
    </location>
    <ligand>
        <name>L-glutamate</name>
        <dbReference type="ChEBI" id="CHEBI:29985"/>
    </ligand>
</feature>
<feature type="binding site" evidence="17">
    <location>
        <position position="133"/>
    </location>
    <ligand>
        <name>Mg(2+)</name>
        <dbReference type="ChEBI" id="CHEBI:18420"/>
        <label>1</label>
    </ligand>
</feature>
<comment type="subunit">
    <text evidence="4">Oligomer of 12 subunits arranged in the form of two hexameric ring.</text>
</comment>
<dbReference type="AlphaFoldDB" id="A0A0E2AXD3"/>
<comment type="caution">
    <text evidence="22">The sequence shown here is derived from an EMBL/GenBank/DDBJ whole genome shotgun (WGS) entry which is preliminary data.</text>
</comment>
<dbReference type="FunFam" id="3.10.20.70:FF:000012">
    <property type="entry name" value="Glutamine synthetase, type I"/>
    <property type="match status" value="1"/>
</dbReference>
<keyword evidence="12 17" id="KW-0460">Magnesium</keyword>
<feature type="domain" description="GS catalytic" evidence="21">
    <location>
        <begin position="106"/>
        <end position="473"/>
    </location>
</feature>
<evidence type="ECO:0000256" key="4">
    <source>
        <dbReference type="ARBA" id="ARBA00011258"/>
    </source>
</evidence>
<dbReference type="FunFam" id="3.30.590.10:FF:000001">
    <property type="entry name" value="Glutamine synthetase"/>
    <property type="match status" value="1"/>
</dbReference>
<feature type="binding site" evidence="15">
    <location>
        <begin position="266"/>
        <end position="267"/>
    </location>
    <ligand>
        <name>L-glutamate</name>
        <dbReference type="ChEBI" id="CHEBI:29985"/>
    </ligand>
</feature>
<feature type="binding site" evidence="17">
    <location>
        <position position="215"/>
    </location>
    <ligand>
        <name>Mg(2+)</name>
        <dbReference type="ChEBI" id="CHEBI:18420"/>
        <label>1</label>
    </ligand>
</feature>
<dbReference type="EC" id="6.3.1.2" evidence="5"/>
<evidence type="ECO:0000256" key="18">
    <source>
        <dbReference type="PROSITE-ProRule" id="PRU01330"/>
    </source>
</evidence>
<feature type="binding site" evidence="16">
    <location>
        <begin position="273"/>
        <end position="275"/>
    </location>
    <ligand>
        <name>ATP</name>
        <dbReference type="ChEBI" id="CHEBI:30616"/>
    </ligand>
</feature>
<evidence type="ECO:0000256" key="13">
    <source>
        <dbReference type="ARBA" id="ARBA00030668"/>
    </source>
</evidence>
<evidence type="ECO:0000256" key="11">
    <source>
        <dbReference type="ARBA" id="ARBA00022840"/>
    </source>
</evidence>
<keyword evidence="7" id="KW-0963">Cytoplasm</keyword>
<evidence type="ECO:0000256" key="17">
    <source>
        <dbReference type="PIRSR" id="PIRSR604809-3"/>
    </source>
</evidence>
<dbReference type="Pfam" id="PF03951">
    <property type="entry name" value="Gln-synt_N"/>
    <property type="match status" value="1"/>
</dbReference>
<feature type="binding site" evidence="15">
    <location>
        <position position="329"/>
    </location>
    <ligand>
        <name>L-glutamate</name>
        <dbReference type="ChEBI" id="CHEBI:29985"/>
    </ligand>
</feature>
<dbReference type="PANTHER" id="PTHR43407:SF1">
    <property type="entry name" value="LENGSIN"/>
    <property type="match status" value="1"/>
</dbReference>
<feature type="binding site" evidence="17">
    <location>
        <position position="359"/>
    </location>
    <ligand>
        <name>Mg(2+)</name>
        <dbReference type="ChEBI" id="CHEBI:18420"/>
        <label>1</label>
    </ligand>
</feature>
<evidence type="ECO:0000256" key="3">
    <source>
        <dbReference type="ARBA" id="ARBA00009897"/>
    </source>
</evidence>
<dbReference type="Pfam" id="PF00120">
    <property type="entry name" value="Gln-synt_C"/>
    <property type="match status" value="1"/>
</dbReference>
<dbReference type="GO" id="GO:0046872">
    <property type="term" value="F:metal ion binding"/>
    <property type="evidence" value="ECO:0007669"/>
    <property type="project" value="UniProtKB-KW"/>
</dbReference>
<feature type="binding site" evidence="15">
    <location>
        <position position="341"/>
    </location>
    <ligand>
        <name>L-glutamate</name>
        <dbReference type="ChEBI" id="CHEBI:29985"/>
    </ligand>
</feature>
<evidence type="ECO:0000256" key="10">
    <source>
        <dbReference type="ARBA" id="ARBA00022741"/>
    </source>
</evidence>
<dbReference type="EMBL" id="AHMY02000069">
    <property type="protein sequence ID" value="EKO13497.1"/>
    <property type="molecule type" value="Genomic_DNA"/>
</dbReference>
<dbReference type="PANTHER" id="PTHR43407">
    <property type="entry name" value="GLUTAMINE SYNTHETASE"/>
    <property type="match status" value="1"/>
</dbReference>
<dbReference type="GO" id="GO:0006542">
    <property type="term" value="P:glutamine biosynthetic process"/>
    <property type="evidence" value="ECO:0007669"/>
    <property type="project" value="InterPro"/>
</dbReference>
<proteinExistence type="inferred from homology"/>
<dbReference type="Gene3D" id="3.30.590.10">
    <property type="entry name" value="Glutamine synthetase/guanido kinase, catalytic domain"/>
    <property type="match status" value="1"/>
</dbReference>
<dbReference type="InterPro" id="IPR014746">
    <property type="entry name" value="Gln_synth/guanido_kin_cat_dom"/>
</dbReference>
<evidence type="ECO:0000256" key="16">
    <source>
        <dbReference type="PIRSR" id="PIRSR604809-2"/>
    </source>
</evidence>
<evidence type="ECO:0000256" key="9">
    <source>
        <dbReference type="ARBA" id="ARBA00022723"/>
    </source>
</evidence>
<dbReference type="InterPro" id="IPR004809">
    <property type="entry name" value="Gln_synth_I"/>
</dbReference>
<dbReference type="GO" id="GO:0005524">
    <property type="term" value="F:ATP binding"/>
    <property type="evidence" value="ECO:0007669"/>
    <property type="project" value="UniProtKB-KW"/>
</dbReference>
<accession>A0A0E2AXD3</accession>
<sequence>MSRTPSEVIAYAKANNVLFYDFRFTDIKGAWHHVSYHAGSINEDSFKGLPFDGSSIPAWQPIDRSDMQLIPDTSGIFLDPFTADSTLVVFCDVFDIYKGTLYEKCPRSIAKKALKYLESSGLADTAYFGPENEFFIFDNIKVRDAINVQYYEIDSSEGIWNSHTDFPGSTNTGHRPGTKGGYFPVAPVDSQVDLRADIVKTLHQIGMETFVVHHEVAQGQGEIGVKFGTLIEAADNVQKLKYVVKMVAHKYGKTATFMPKPLYGDNGNGMHCHQSIWKNGVNLFAGKGYQNLSDTAMHYIGGVLSHAKSCAAFTNASTNSYKRLLPGFEAPSILAYSAQNRSASCRIPFVNGDKARRVEFRFPDSSANPYLAFAAMLMAGIDGVQKKIDPGPPREEDLFELSLDEIREKGIQQMPHTLRESVEHMLLDKEFLKKGDVFTEEFIQTYKAYKFETEIWPWEGRPHPFEFLTTYSC</sequence>
<dbReference type="PROSITE" id="PS51986">
    <property type="entry name" value="GS_BETA_GRASP"/>
    <property type="match status" value="1"/>
</dbReference>
<feature type="binding site" evidence="17">
    <location>
        <position position="131"/>
    </location>
    <ligand>
        <name>Mg(2+)</name>
        <dbReference type="ChEBI" id="CHEBI:18420"/>
        <label>1</label>
    </ligand>
</feature>
<dbReference type="PROSITE" id="PS51987">
    <property type="entry name" value="GS_CATALYTIC"/>
    <property type="match status" value="1"/>
</dbReference>
<evidence type="ECO:0000313" key="23">
    <source>
        <dbReference type="Proteomes" id="UP000006253"/>
    </source>
</evidence>
<evidence type="ECO:0000313" key="22">
    <source>
        <dbReference type="EMBL" id="EKO13497.1"/>
    </source>
</evidence>
<gene>
    <name evidence="22" type="primary">glnA</name>
    <name evidence="22" type="ORF">LEP1GSC081_0122</name>
</gene>
<name>A0A0E2AXD3_9LEPT</name>
<keyword evidence="10 16" id="KW-0547">Nucleotide-binding</keyword>
<evidence type="ECO:0000256" key="2">
    <source>
        <dbReference type="ARBA" id="ARBA00004496"/>
    </source>
</evidence>
<evidence type="ECO:0000256" key="7">
    <source>
        <dbReference type="ARBA" id="ARBA00022490"/>
    </source>
</evidence>
<organism evidence="22 23">
    <name type="scientific">Leptospira kirschneri str. H1</name>
    <dbReference type="NCBI Taxonomy" id="1049966"/>
    <lineage>
        <taxon>Bacteria</taxon>
        <taxon>Pseudomonadati</taxon>
        <taxon>Spirochaetota</taxon>
        <taxon>Spirochaetia</taxon>
        <taxon>Leptospirales</taxon>
        <taxon>Leptospiraceae</taxon>
        <taxon>Leptospira</taxon>
    </lineage>
</organism>
<feature type="binding site" evidence="17">
    <location>
        <position position="271"/>
    </location>
    <ligand>
        <name>Mg(2+)</name>
        <dbReference type="ChEBI" id="CHEBI:18420"/>
        <label>1</label>
    </ligand>
</feature>
<feature type="binding site" evidence="17">
    <location>
        <position position="222"/>
    </location>
    <ligand>
        <name>Mg(2+)</name>
        <dbReference type="ChEBI" id="CHEBI:18420"/>
        <label>1</label>
    </ligand>
</feature>
<keyword evidence="11 16" id="KW-0067">ATP-binding</keyword>
<feature type="binding site" evidence="15">
    <location>
        <position position="323"/>
    </location>
    <ligand>
        <name>L-glutamate</name>
        <dbReference type="ChEBI" id="CHEBI:29985"/>
    </ligand>
</feature>
<evidence type="ECO:0000256" key="19">
    <source>
        <dbReference type="RuleBase" id="RU000384"/>
    </source>
</evidence>
<evidence type="ECO:0000259" key="20">
    <source>
        <dbReference type="PROSITE" id="PS51986"/>
    </source>
</evidence>
<dbReference type="GO" id="GO:0005737">
    <property type="term" value="C:cytoplasm"/>
    <property type="evidence" value="ECO:0007669"/>
    <property type="project" value="UniProtKB-SubCell"/>
</dbReference>
<evidence type="ECO:0000256" key="8">
    <source>
        <dbReference type="ARBA" id="ARBA00022598"/>
    </source>
</evidence>
<dbReference type="SUPFAM" id="SSF54368">
    <property type="entry name" value="Glutamine synthetase, N-terminal domain"/>
    <property type="match status" value="1"/>
</dbReference>
<dbReference type="InterPro" id="IPR008147">
    <property type="entry name" value="Gln_synt_N"/>
</dbReference>
<dbReference type="GO" id="GO:0004356">
    <property type="term" value="F:glutamine synthetase activity"/>
    <property type="evidence" value="ECO:0007669"/>
    <property type="project" value="UniProtKB-EC"/>
</dbReference>
<evidence type="ECO:0000256" key="5">
    <source>
        <dbReference type="ARBA" id="ARBA00012937"/>
    </source>
</evidence>
<dbReference type="GO" id="GO:0016020">
    <property type="term" value="C:membrane"/>
    <property type="evidence" value="ECO:0007669"/>
    <property type="project" value="TreeGrafter"/>
</dbReference>
<evidence type="ECO:0000259" key="21">
    <source>
        <dbReference type="PROSITE" id="PS51987"/>
    </source>
</evidence>
<evidence type="ECO:0000256" key="14">
    <source>
        <dbReference type="ARBA" id="ARBA00033230"/>
    </source>
</evidence>
<evidence type="ECO:0000256" key="15">
    <source>
        <dbReference type="PIRSR" id="PIRSR604809-1"/>
    </source>
</evidence>
<evidence type="ECO:0000256" key="12">
    <source>
        <dbReference type="ARBA" id="ARBA00022842"/>
    </source>
</evidence>
<dbReference type="InterPro" id="IPR027303">
    <property type="entry name" value="Gln_synth_gly_rich_site"/>
</dbReference>
<protein>
    <recommendedName>
        <fullName evidence="6">Glutamine synthetase</fullName>
        <ecNumber evidence="5">6.3.1.2</ecNumber>
    </recommendedName>
    <alternativeName>
        <fullName evidence="13">Glutamate--ammonia ligase</fullName>
    </alternativeName>
    <alternativeName>
        <fullName evidence="14">Glutamine synthetase I beta</fullName>
    </alternativeName>
</protein>
<keyword evidence="9 17" id="KW-0479">Metal-binding</keyword>
<dbReference type="InterPro" id="IPR008146">
    <property type="entry name" value="Gln_synth_cat_dom"/>
</dbReference>
<dbReference type="Gene3D" id="3.10.20.70">
    <property type="entry name" value="Glutamine synthetase, N-terminal domain"/>
    <property type="match status" value="1"/>
</dbReference>
<dbReference type="InterPro" id="IPR036651">
    <property type="entry name" value="Gln_synt_N_sf"/>
</dbReference>
<comment type="function">
    <text evidence="1">Catalyzes the ATP-dependent biosynthesis of glutamine from glutamate and ammonia.</text>
</comment>
<dbReference type="NCBIfam" id="TIGR00653">
    <property type="entry name" value="GlnA"/>
    <property type="match status" value="1"/>
</dbReference>
<comment type="similarity">
    <text evidence="3 18 19">Belongs to the glutamine synthetase family.</text>
</comment>
<evidence type="ECO:0000256" key="6">
    <source>
        <dbReference type="ARBA" id="ARBA00021364"/>
    </source>
</evidence>
<comment type="cofactor">
    <cofactor evidence="17">
        <name>Mg(2+)</name>
        <dbReference type="ChEBI" id="CHEBI:18420"/>
    </cofactor>
    <text evidence="17">Binds 2 Mg(2+) ions per subunit.</text>
</comment>
<dbReference type="PROSITE" id="PS00181">
    <property type="entry name" value="GLNA_ATP"/>
    <property type="match status" value="1"/>
</dbReference>